<gene>
    <name evidence="19" type="ORF">SAMN02745118_00256</name>
</gene>
<dbReference type="PROSITE" id="PS00324">
    <property type="entry name" value="ASPARTOKINASE"/>
    <property type="match status" value="1"/>
</dbReference>
<keyword evidence="6 16" id="KW-0028">Amino-acid biosynthesis</keyword>
<dbReference type="EC" id="2.7.2.4" evidence="15"/>
<protein>
    <recommendedName>
        <fullName evidence="15">Aspartokinase</fullName>
        <ecNumber evidence="15">2.7.2.4</ecNumber>
    </recommendedName>
</protein>
<evidence type="ECO:0000256" key="12">
    <source>
        <dbReference type="ARBA" id="ARBA00023154"/>
    </source>
</evidence>
<accession>A0A1T4JNA9</accession>
<dbReference type="NCBIfam" id="NF006068">
    <property type="entry name" value="PRK08210.1"/>
    <property type="match status" value="1"/>
</dbReference>
<dbReference type="SUPFAM" id="SSF55021">
    <property type="entry name" value="ACT-like"/>
    <property type="match status" value="2"/>
</dbReference>
<evidence type="ECO:0000313" key="19">
    <source>
        <dbReference type="EMBL" id="SJZ31638.1"/>
    </source>
</evidence>
<feature type="domain" description="Aspartate/glutamate/uridylate kinase" evidence="17">
    <location>
        <begin position="4"/>
        <end position="236"/>
    </location>
</feature>
<evidence type="ECO:0000256" key="16">
    <source>
        <dbReference type="RuleBase" id="RU004249"/>
    </source>
</evidence>
<proteinExistence type="inferred from homology"/>
<dbReference type="Gene3D" id="3.40.1160.10">
    <property type="entry name" value="Acetylglutamate kinase-like"/>
    <property type="match status" value="1"/>
</dbReference>
<organism evidence="19 20">
    <name type="scientific">Selenihalanaerobacter shriftii</name>
    <dbReference type="NCBI Taxonomy" id="142842"/>
    <lineage>
        <taxon>Bacteria</taxon>
        <taxon>Bacillati</taxon>
        <taxon>Bacillota</taxon>
        <taxon>Clostridia</taxon>
        <taxon>Halanaerobiales</taxon>
        <taxon>Halobacteroidaceae</taxon>
        <taxon>Selenihalanaerobacter</taxon>
    </lineage>
</organism>
<evidence type="ECO:0000259" key="17">
    <source>
        <dbReference type="Pfam" id="PF00696"/>
    </source>
</evidence>
<evidence type="ECO:0000256" key="9">
    <source>
        <dbReference type="ARBA" id="ARBA00022777"/>
    </source>
</evidence>
<evidence type="ECO:0000256" key="2">
    <source>
        <dbReference type="ARBA" id="ARBA00004766"/>
    </source>
</evidence>
<dbReference type="STRING" id="142842.SAMN02745118_00256"/>
<dbReference type="RefSeq" id="WP_078808780.1">
    <property type="nucleotide sequence ID" value="NZ_FUWM01000003.1"/>
</dbReference>
<reference evidence="20" key="1">
    <citation type="submission" date="2017-02" db="EMBL/GenBank/DDBJ databases">
        <authorList>
            <person name="Varghese N."/>
            <person name="Submissions S."/>
        </authorList>
    </citation>
    <scope>NUCLEOTIDE SEQUENCE [LARGE SCALE GENOMIC DNA]</scope>
    <source>
        <strain evidence="20">ATCC BAA-73</strain>
    </source>
</reference>
<feature type="binding site" evidence="14">
    <location>
        <begin position="179"/>
        <end position="180"/>
    </location>
    <ligand>
        <name>ATP</name>
        <dbReference type="ChEBI" id="CHEBI:30616"/>
    </ligand>
</feature>
<evidence type="ECO:0000256" key="7">
    <source>
        <dbReference type="ARBA" id="ARBA00022679"/>
    </source>
</evidence>
<dbReference type="AlphaFoldDB" id="A0A1T4JNA9"/>
<evidence type="ECO:0000256" key="15">
    <source>
        <dbReference type="RuleBase" id="RU003448"/>
    </source>
</evidence>
<dbReference type="SUPFAM" id="SSF53633">
    <property type="entry name" value="Carbamate kinase-like"/>
    <property type="match status" value="1"/>
</dbReference>
<comment type="similarity">
    <text evidence="5 15">Belongs to the aspartokinase family.</text>
</comment>
<dbReference type="InterPro" id="IPR005260">
    <property type="entry name" value="Asp_kin_monofn"/>
</dbReference>
<dbReference type="PANTHER" id="PTHR21499">
    <property type="entry name" value="ASPARTATE KINASE"/>
    <property type="match status" value="1"/>
</dbReference>
<evidence type="ECO:0000256" key="1">
    <source>
        <dbReference type="ARBA" id="ARBA00003121"/>
    </source>
</evidence>
<evidence type="ECO:0000256" key="14">
    <source>
        <dbReference type="PIRSR" id="PIRSR000726-1"/>
    </source>
</evidence>
<evidence type="ECO:0000256" key="10">
    <source>
        <dbReference type="ARBA" id="ARBA00022840"/>
    </source>
</evidence>
<dbReference type="Pfam" id="PF13840">
    <property type="entry name" value="ACT_7"/>
    <property type="match status" value="1"/>
</dbReference>
<keyword evidence="7 15" id="KW-0808">Transferase</keyword>
<evidence type="ECO:0000256" key="8">
    <source>
        <dbReference type="ARBA" id="ARBA00022741"/>
    </source>
</evidence>
<dbReference type="GO" id="GO:0009089">
    <property type="term" value="P:lysine biosynthetic process via diaminopimelate"/>
    <property type="evidence" value="ECO:0007669"/>
    <property type="project" value="UniProtKB-UniPathway"/>
</dbReference>
<keyword evidence="8 14" id="KW-0547">Nucleotide-binding</keyword>
<name>A0A1T4JNA9_9FIRM</name>
<dbReference type="UniPathway" id="UPA00034">
    <property type="reaction ID" value="UER00015"/>
</dbReference>
<evidence type="ECO:0000256" key="6">
    <source>
        <dbReference type="ARBA" id="ARBA00022605"/>
    </source>
</evidence>
<dbReference type="InterPro" id="IPR018042">
    <property type="entry name" value="Aspartate_kinase_CS"/>
</dbReference>
<keyword evidence="11" id="KW-0220">Diaminopimelate biosynthesis</keyword>
<feature type="domain" description="CASTOR ACT" evidence="18">
    <location>
        <begin position="340"/>
        <end position="401"/>
    </location>
</feature>
<comment type="function">
    <text evidence="1">Catalyzes the phosphorylation of the beta-carboxyl group of aspartic acid with ATP to yield 4-phospho-L-aspartate, which is involved in the branched biosynthetic pathway leading to the biosynthesis of amino acids threonine, isoleucine and methionine.</text>
</comment>
<dbReference type="GO" id="GO:0009088">
    <property type="term" value="P:threonine biosynthetic process"/>
    <property type="evidence" value="ECO:0007669"/>
    <property type="project" value="UniProtKB-UniPathway"/>
</dbReference>
<keyword evidence="10 14" id="KW-0067">ATP-binding</keyword>
<evidence type="ECO:0000259" key="18">
    <source>
        <dbReference type="Pfam" id="PF13840"/>
    </source>
</evidence>
<dbReference type="Proteomes" id="UP000190625">
    <property type="component" value="Unassembled WGS sequence"/>
</dbReference>
<dbReference type="UniPathway" id="UPA00051">
    <property type="reaction ID" value="UER00462"/>
</dbReference>
<dbReference type="UniPathway" id="UPA00050">
    <property type="reaction ID" value="UER00461"/>
</dbReference>
<dbReference type="EMBL" id="FUWM01000003">
    <property type="protein sequence ID" value="SJZ31638.1"/>
    <property type="molecule type" value="Genomic_DNA"/>
</dbReference>
<comment type="catalytic activity">
    <reaction evidence="13 15">
        <text>L-aspartate + ATP = 4-phospho-L-aspartate + ADP</text>
        <dbReference type="Rhea" id="RHEA:23776"/>
        <dbReference type="ChEBI" id="CHEBI:29991"/>
        <dbReference type="ChEBI" id="CHEBI:30616"/>
        <dbReference type="ChEBI" id="CHEBI:57535"/>
        <dbReference type="ChEBI" id="CHEBI:456216"/>
        <dbReference type="EC" id="2.7.2.4"/>
    </reaction>
</comment>
<evidence type="ECO:0000256" key="3">
    <source>
        <dbReference type="ARBA" id="ARBA00004986"/>
    </source>
</evidence>
<dbReference type="GO" id="GO:0019877">
    <property type="term" value="P:diaminopimelate biosynthetic process"/>
    <property type="evidence" value="ECO:0007669"/>
    <property type="project" value="UniProtKB-KW"/>
</dbReference>
<feature type="binding site" evidence="14">
    <location>
        <position position="53"/>
    </location>
    <ligand>
        <name>substrate</name>
    </ligand>
</feature>
<dbReference type="GO" id="GO:0004072">
    <property type="term" value="F:aspartate kinase activity"/>
    <property type="evidence" value="ECO:0007669"/>
    <property type="project" value="UniProtKB-EC"/>
</dbReference>
<dbReference type="OrthoDB" id="9799110at2"/>
<feature type="binding site" evidence="14">
    <location>
        <begin position="8"/>
        <end position="11"/>
    </location>
    <ligand>
        <name>ATP</name>
        <dbReference type="ChEBI" id="CHEBI:30616"/>
    </ligand>
</feature>
<dbReference type="InterPro" id="IPR001341">
    <property type="entry name" value="Asp_kinase"/>
</dbReference>
<evidence type="ECO:0000256" key="11">
    <source>
        <dbReference type="ARBA" id="ARBA00022915"/>
    </source>
</evidence>
<dbReference type="PANTHER" id="PTHR21499:SF3">
    <property type="entry name" value="ASPARTOKINASE"/>
    <property type="match status" value="1"/>
</dbReference>
<dbReference type="GO" id="GO:0005829">
    <property type="term" value="C:cytosol"/>
    <property type="evidence" value="ECO:0007669"/>
    <property type="project" value="TreeGrafter"/>
</dbReference>
<comment type="pathway">
    <text evidence="4 16">Amino-acid biosynthesis; L-threonine biosynthesis; L-threonine from L-aspartate: step 1/5.</text>
</comment>
<keyword evidence="12" id="KW-0457">Lysine biosynthesis</keyword>
<evidence type="ECO:0000256" key="4">
    <source>
        <dbReference type="ARBA" id="ARBA00005139"/>
    </source>
</evidence>
<dbReference type="GO" id="GO:0005524">
    <property type="term" value="F:ATP binding"/>
    <property type="evidence" value="ECO:0007669"/>
    <property type="project" value="UniProtKB-KW"/>
</dbReference>
<dbReference type="InterPro" id="IPR027795">
    <property type="entry name" value="CASTOR_ACT_dom"/>
</dbReference>
<feature type="binding site" evidence="14">
    <location>
        <position position="80"/>
    </location>
    <ligand>
        <name>substrate</name>
    </ligand>
</feature>
<dbReference type="PIRSF" id="PIRSF000726">
    <property type="entry name" value="Asp_kin"/>
    <property type="match status" value="1"/>
</dbReference>
<evidence type="ECO:0000313" key="20">
    <source>
        <dbReference type="Proteomes" id="UP000190625"/>
    </source>
</evidence>
<dbReference type="InterPro" id="IPR045865">
    <property type="entry name" value="ACT-like_dom_sf"/>
</dbReference>
<comment type="pathway">
    <text evidence="2 16">Amino-acid biosynthesis; L-lysine biosynthesis via DAP pathway; (S)-tetrahydrodipicolinate from L-aspartate: step 1/4.</text>
</comment>
<evidence type="ECO:0000256" key="13">
    <source>
        <dbReference type="ARBA" id="ARBA00047872"/>
    </source>
</evidence>
<dbReference type="Pfam" id="PF00696">
    <property type="entry name" value="AA_kinase"/>
    <property type="match status" value="1"/>
</dbReference>
<sequence length="407" mass="44202">MRNTLIQKFGGSSLDTEKKRQMVVEKVINSINQGYRPVIVVSAMGREGAPYATDTLIGLAEGAYEHINPRDKDLIMSCGEIISTVIIGQGLKARGYDYRSLTGAQAGIITDDNYGDTRILEVKPTKIRETLDDNLIPIVAGFQGITKDGDITTLGRGGSDTTACVLGAALHAEMVEIYTDVEGVMTADPNLVPNAKTLKHVTYNEACELAYQGARVIHPRAAEIAMRERVPLMIKSTFSDSSGTVISNAFKHNNEIDIKGDRPVTGVTSRTNVSLVKIIPRAEKENATALGCFEVLANTGISVDFINVRPEMITFIIDERLVEKTEEVLSETEYNYEIGNSLIKVSVVGAGMTGLPGVMARVTKALDGNNISIYQTTDSHTTISCLINKEDEKKALCALHDQFNLAD</sequence>
<dbReference type="NCBIfam" id="TIGR00657">
    <property type="entry name" value="asp_kinases"/>
    <property type="match status" value="1"/>
</dbReference>
<dbReference type="InterPro" id="IPR001048">
    <property type="entry name" value="Asp/Glu/Uridylate_kinase"/>
</dbReference>
<comment type="pathway">
    <text evidence="3 16">Amino-acid biosynthesis; L-methionine biosynthesis via de novo pathway; L-homoserine from L-aspartate: step 1/3.</text>
</comment>
<dbReference type="InterPro" id="IPR036393">
    <property type="entry name" value="AceGlu_kinase-like_sf"/>
</dbReference>
<keyword evidence="20" id="KW-1185">Reference proteome</keyword>
<keyword evidence="9 15" id="KW-0418">Kinase</keyword>
<dbReference type="GO" id="GO:0009090">
    <property type="term" value="P:homoserine biosynthetic process"/>
    <property type="evidence" value="ECO:0007669"/>
    <property type="project" value="TreeGrafter"/>
</dbReference>
<dbReference type="Gene3D" id="3.30.2130.10">
    <property type="entry name" value="VC0802-like"/>
    <property type="match status" value="1"/>
</dbReference>
<evidence type="ECO:0000256" key="5">
    <source>
        <dbReference type="ARBA" id="ARBA00010122"/>
    </source>
</evidence>